<gene>
    <name evidence="1" type="ORF">R3P38DRAFT_3515371</name>
</gene>
<keyword evidence="2" id="KW-1185">Reference proteome</keyword>
<protein>
    <submittedName>
        <fullName evidence="1">Uncharacterized protein</fullName>
    </submittedName>
</protein>
<dbReference type="EMBL" id="JAWWNJ010000265">
    <property type="protein sequence ID" value="KAK6966562.1"/>
    <property type="molecule type" value="Genomic_DNA"/>
</dbReference>
<sequence>MCSTINPVAPSLFASHSSTRIGAFQPLLEATDSTLYEPSIMQRCASSTSPPVDRAILTPWVPQQPFASILLHTQPRPAFLTPRPVTALALRHSPTPVFRDSDLRHQLVVGPTVRDCLEIHPISRTLRLDLPRVAEIHAFACIMTVFYATSCRSSDPYIIIPHDITALILNIVHHSYTSLCVALAACSRGQIGAFASDVDVGTIIRLTAEEPTLVSAQLYGAHISPASASQGRRWRAWMDVWVWVHDDMAVEWNGEVRIALFKQYVPQNGSPSWVSISHETSLHDLQRSAAYFVETLPALGLKQNDVVGLWCVRPTSQDPNVRGRADRKWKAGFGRGLQGH</sequence>
<accession>A0AAV9Z0A3</accession>
<name>A0AAV9Z0A3_9AGAR</name>
<proteinExistence type="predicted"/>
<evidence type="ECO:0000313" key="2">
    <source>
        <dbReference type="Proteomes" id="UP001362999"/>
    </source>
</evidence>
<organism evidence="1 2">
    <name type="scientific">Favolaschia claudopus</name>
    <dbReference type="NCBI Taxonomy" id="2862362"/>
    <lineage>
        <taxon>Eukaryota</taxon>
        <taxon>Fungi</taxon>
        <taxon>Dikarya</taxon>
        <taxon>Basidiomycota</taxon>
        <taxon>Agaricomycotina</taxon>
        <taxon>Agaricomycetes</taxon>
        <taxon>Agaricomycetidae</taxon>
        <taxon>Agaricales</taxon>
        <taxon>Marasmiineae</taxon>
        <taxon>Mycenaceae</taxon>
        <taxon>Favolaschia</taxon>
    </lineage>
</organism>
<reference evidence="1 2" key="1">
    <citation type="journal article" date="2024" name="J Genomics">
        <title>Draft genome sequencing and assembly of Favolaschia claudopus CIRM-BRFM 2984 isolated from oak limbs.</title>
        <authorList>
            <person name="Navarro D."/>
            <person name="Drula E."/>
            <person name="Chaduli D."/>
            <person name="Cazenave R."/>
            <person name="Ahrendt S."/>
            <person name="Wang J."/>
            <person name="Lipzen A."/>
            <person name="Daum C."/>
            <person name="Barry K."/>
            <person name="Grigoriev I.V."/>
            <person name="Favel A."/>
            <person name="Rosso M.N."/>
            <person name="Martin F."/>
        </authorList>
    </citation>
    <scope>NUCLEOTIDE SEQUENCE [LARGE SCALE GENOMIC DNA]</scope>
    <source>
        <strain evidence="1 2">CIRM-BRFM 2984</strain>
    </source>
</reference>
<dbReference type="Proteomes" id="UP001362999">
    <property type="component" value="Unassembled WGS sequence"/>
</dbReference>
<dbReference type="AlphaFoldDB" id="A0AAV9Z0A3"/>
<comment type="caution">
    <text evidence="1">The sequence shown here is derived from an EMBL/GenBank/DDBJ whole genome shotgun (WGS) entry which is preliminary data.</text>
</comment>
<evidence type="ECO:0000313" key="1">
    <source>
        <dbReference type="EMBL" id="KAK6966562.1"/>
    </source>
</evidence>